<name>A0A8K0FWI5_IGNLU</name>
<dbReference type="InterPro" id="IPR002190">
    <property type="entry name" value="MHD_dom"/>
</dbReference>
<dbReference type="OrthoDB" id="205198at2759"/>
<evidence type="ECO:0000256" key="1">
    <source>
        <dbReference type="SAM" id="MobiDB-lite"/>
    </source>
</evidence>
<dbReference type="PANTHER" id="PTHR11736:SF14">
    <property type="entry name" value="NSE3 HOMOLOG, SMC5-SMC6 COMPLEX COMPONENT"/>
    <property type="match status" value="1"/>
</dbReference>
<evidence type="ECO:0000313" key="3">
    <source>
        <dbReference type="EMBL" id="KAF2881550.1"/>
    </source>
</evidence>
<feature type="domain" description="MAGE" evidence="2">
    <location>
        <begin position="48"/>
        <end position="256"/>
    </location>
</feature>
<dbReference type="InterPro" id="IPR041898">
    <property type="entry name" value="MAGE_WH1"/>
</dbReference>
<dbReference type="Pfam" id="PF01454">
    <property type="entry name" value="MAGE"/>
    <property type="match status" value="1"/>
</dbReference>
<accession>A0A8K0FWI5</accession>
<dbReference type="FunFam" id="1.10.10.1210:FF:000001">
    <property type="entry name" value="melanoma-associated antigen D1"/>
    <property type="match status" value="1"/>
</dbReference>
<dbReference type="InterPro" id="IPR037445">
    <property type="entry name" value="MAGE"/>
</dbReference>
<proteinExistence type="predicted"/>
<organism evidence="3 4">
    <name type="scientific">Ignelater luminosus</name>
    <name type="common">Cucubano</name>
    <name type="synonym">Pyrophorus luminosus</name>
    <dbReference type="NCBI Taxonomy" id="2038154"/>
    <lineage>
        <taxon>Eukaryota</taxon>
        <taxon>Metazoa</taxon>
        <taxon>Ecdysozoa</taxon>
        <taxon>Arthropoda</taxon>
        <taxon>Hexapoda</taxon>
        <taxon>Insecta</taxon>
        <taxon>Pterygota</taxon>
        <taxon>Neoptera</taxon>
        <taxon>Endopterygota</taxon>
        <taxon>Coleoptera</taxon>
        <taxon>Polyphaga</taxon>
        <taxon>Elateriformia</taxon>
        <taxon>Elateroidea</taxon>
        <taxon>Elateridae</taxon>
        <taxon>Agrypninae</taxon>
        <taxon>Pyrophorini</taxon>
        <taxon>Ignelater</taxon>
    </lineage>
</organism>
<evidence type="ECO:0000259" key="2">
    <source>
        <dbReference type="PROSITE" id="PS50838"/>
    </source>
</evidence>
<sequence>MPRKTQLSQKTPSKISASTSKQNVKNQSSTQMPLEQSFSKSQKTVENVEELVNNCVRYVLYRAGNNLPIRKPDLQKNVLQHVGRSFDQILDKVTQILKNVYGYDLYLSDDTSSTKQYLVSTALPYKPDLVGFNTNANEDQNAVPPDVNKILILLVLTHIFMSNNNINEASLFAFLRSVKIDPDEKHELFGNVKDFMSTMVKQKYLSTEVDEITRRTIYSWGPRAEHEISKHEILKFVCKMYKDRLPKSWTTQYEQANAQAKGDDEVVEVEAREER</sequence>
<dbReference type="Gene3D" id="1.10.10.1200">
    <property type="entry name" value="MAGE homology domain, winged helix WH1 motif"/>
    <property type="match status" value="1"/>
</dbReference>
<dbReference type="AlphaFoldDB" id="A0A8K0FWI5"/>
<gene>
    <name evidence="3" type="ORF">ILUMI_24626</name>
</gene>
<dbReference type="Proteomes" id="UP000801492">
    <property type="component" value="Unassembled WGS sequence"/>
</dbReference>
<comment type="caution">
    <text evidence="3">The sequence shown here is derived from an EMBL/GenBank/DDBJ whole genome shotgun (WGS) entry which is preliminary data.</text>
</comment>
<reference evidence="3" key="1">
    <citation type="submission" date="2019-08" db="EMBL/GenBank/DDBJ databases">
        <title>The genome of the North American firefly Photinus pyralis.</title>
        <authorList>
            <consortium name="Photinus pyralis genome working group"/>
            <person name="Fallon T.R."/>
            <person name="Sander Lower S.E."/>
            <person name="Weng J.-K."/>
        </authorList>
    </citation>
    <scope>NUCLEOTIDE SEQUENCE</scope>
    <source>
        <strain evidence="3">TRF0915ILg1</strain>
        <tissue evidence="3">Whole body</tissue>
    </source>
</reference>
<dbReference type="PROSITE" id="PS50838">
    <property type="entry name" value="MAGE"/>
    <property type="match status" value="1"/>
</dbReference>
<feature type="region of interest" description="Disordered" evidence="1">
    <location>
        <begin position="1"/>
        <end position="40"/>
    </location>
</feature>
<keyword evidence="4" id="KW-1185">Reference proteome</keyword>
<evidence type="ECO:0000313" key="4">
    <source>
        <dbReference type="Proteomes" id="UP000801492"/>
    </source>
</evidence>
<dbReference type="EMBL" id="VTPC01090726">
    <property type="protein sequence ID" value="KAF2881550.1"/>
    <property type="molecule type" value="Genomic_DNA"/>
</dbReference>
<dbReference type="PANTHER" id="PTHR11736">
    <property type="entry name" value="MELANOMA-ASSOCIATED ANTIGEN MAGE ANTIGEN"/>
    <property type="match status" value="1"/>
</dbReference>
<protein>
    <recommendedName>
        <fullName evidence="2">MAGE domain-containing protein</fullName>
    </recommendedName>
</protein>
<dbReference type="InterPro" id="IPR041899">
    <property type="entry name" value="MAGE_WH2"/>
</dbReference>
<dbReference type="Gene3D" id="1.10.10.1210">
    <property type="entry name" value="MAGE homology domain, winged helix WH2 motif"/>
    <property type="match status" value="1"/>
</dbReference>
<dbReference type="SMART" id="SM01373">
    <property type="entry name" value="MAGE"/>
    <property type="match status" value="1"/>
</dbReference>
<dbReference type="GO" id="GO:0005634">
    <property type="term" value="C:nucleus"/>
    <property type="evidence" value="ECO:0007669"/>
    <property type="project" value="TreeGrafter"/>
</dbReference>